<dbReference type="GO" id="GO:0055129">
    <property type="term" value="P:L-proline biosynthetic process"/>
    <property type="evidence" value="ECO:0007669"/>
    <property type="project" value="UniProtKB-UniRule"/>
</dbReference>
<evidence type="ECO:0000313" key="10">
    <source>
        <dbReference type="EMBL" id="MTU44288.1"/>
    </source>
</evidence>
<dbReference type="Gene3D" id="3.40.50.720">
    <property type="entry name" value="NAD(P)-binding Rossmann-like Domain"/>
    <property type="match status" value="1"/>
</dbReference>
<dbReference type="Pfam" id="PF03807">
    <property type="entry name" value="F420_oxidored"/>
    <property type="match status" value="1"/>
</dbReference>
<dbReference type="EMBL" id="WNCL01000059">
    <property type="protein sequence ID" value="MTU44288.1"/>
    <property type="molecule type" value="Genomic_DNA"/>
</dbReference>
<evidence type="ECO:0000256" key="3">
    <source>
        <dbReference type="ARBA" id="ARBA00023002"/>
    </source>
</evidence>
<keyword evidence="4" id="KW-0963">Cytoplasm</keyword>
<dbReference type="InterPro" id="IPR028939">
    <property type="entry name" value="P5C_Rdtase_cat_N"/>
</dbReference>
<evidence type="ECO:0000259" key="8">
    <source>
        <dbReference type="Pfam" id="PF03807"/>
    </source>
</evidence>
<comment type="pathway">
    <text evidence="4 7">Amino-acid biosynthesis; L-proline biosynthesis; L-proline from L-glutamate 5-semialdehyde: step 1/1.</text>
</comment>
<keyword evidence="3 4" id="KW-0560">Oxidoreductase</keyword>
<comment type="caution">
    <text evidence="10">The sequence shown here is derived from an EMBL/GenBank/DDBJ whole genome shotgun (WGS) entry which is preliminary data.</text>
</comment>
<dbReference type="HAMAP" id="MF_01925">
    <property type="entry name" value="P5C_reductase"/>
    <property type="match status" value="1"/>
</dbReference>
<dbReference type="EC" id="1.5.1.2" evidence="4 5"/>
<evidence type="ECO:0000256" key="6">
    <source>
        <dbReference type="PIRSR" id="PIRSR000193-1"/>
    </source>
</evidence>
<dbReference type="UniPathway" id="UPA00098">
    <property type="reaction ID" value="UER00361"/>
</dbReference>
<comment type="subcellular location">
    <subcellularLocation>
        <location evidence="4">Cytoplasm</location>
    </subcellularLocation>
</comment>
<dbReference type="InterPro" id="IPR029036">
    <property type="entry name" value="P5CR_dimer"/>
</dbReference>
<comment type="catalytic activity">
    <reaction evidence="4">
        <text>L-proline + NAD(+) = (S)-1-pyrroline-5-carboxylate + NADH + 2 H(+)</text>
        <dbReference type="Rhea" id="RHEA:14105"/>
        <dbReference type="ChEBI" id="CHEBI:15378"/>
        <dbReference type="ChEBI" id="CHEBI:17388"/>
        <dbReference type="ChEBI" id="CHEBI:57540"/>
        <dbReference type="ChEBI" id="CHEBI:57945"/>
        <dbReference type="ChEBI" id="CHEBI:60039"/>
        <dbReference type="EC" id="1.5.1.2"/>
    </reaction>
</comment>
<dbReference type="SUPFAM" id="SSF48179">
    <property type="entry name" value="6-phosphogluconate dehydrogenase C-terminal domain-like"/>
    <property type="match status" value="1"/>
</dbReference>
<evidence type="ECO:0000259" key="9">
    <source>
        <dbReference type="Pfam" id="PF14748"/>
    </source>
</evidence>
<comment type="function">
    <text evidence="4">Catalyzes the reduction of 1-pyrroline-5-carboxylate (PCA) to L-proline.</text>
</comment>
<evidence type="ECO:0000256" key="5">
    <source>
        <dbReference type="NCBIfam" id="TIGR00112"/>
    </source>
</evidence>
<dbReference type="Pfam" id="PF14748">
    <property type="entry name" value="P5CR_dimer"/>
    <property type="match status" value="1"/>
</dbReference>
<dbReference type="InterPro" id="IPR000304">
    <property type="entry name" value="Pyrroline-COOH_reductase"/>
</dbReference>
<gene>
    <name evidence="4" type="primary">proC</name>
    <name evidence="10" type="ORF">GMD42_11885</name>
</gene>
<feature type="binding site" evidence="6">
    <location>
        <begin position="9"/>
        <end position="14"/>
    </location>
    <ligand>
        <name>NADP(+)</name>
        <dbReference type="ChEBI" id="CHEBI:58349"/>
    </ligand>
</feature>
<sequence length="277" mass="30249">MNRKTIAFIGGGNMGEAIISKMVSSDWKGDDIHVIDHNEEKLERLSSEYGVHAHKEPGSWLSEIDAVVLAVKPQQLAEAIKASKEWIEDALVISIAAGVRVKDLEAMIGHNCICRTMPNTPMKIGLGVCGLYSTPEAEPDHRFIVKVFAACGDLIWCTKEEELDGVTAISGSGPAYVFRFIEALTEAGLRYGFNDVQAKRMAIATVLGSAELAKRSGESPSVLREKVTSKGGTTYEALKVMNDRHFMEMMQDAMDACKKRAVELGDAFHESVEAAEK</sequence>
<dbReference type="PANTHER" id="PTHR11645">
    <property type="entry name" value="PYRROLINE-5-CARBOXYLATE REDUCTASE"/>
    <property type="match status" value="1"/>
</dbReference>
<dbReference type="PROSITE" id="PS00521">
    <property type="entry name" value="P5CR"/>
    <property type="match status" value="1"/>
</dbReference>
<dbReference type="NCBIfam" id="TIGR00112">
    <property type="entry name" value="proC"/>
    <property type="match status" value="1"/>
</dbReference>
<dbReference type="Proteomes" id="UP000462362">
    <property type="component" value="Unassembled WGS sequence"/>
</dbReference>
<evidence type="ECO:0000313" key="11">
    <source>
        <dbReference type="Proteomes" id="UP000462362"/>
    </source>
</evidence>
<dbReference type="AlphaFoldDB" id="A0A6I3S376"/>
<feature type="domain" description="Pyrroline-5-carboxylate reductase catalytic N-terminal" evidence="8">
    <location>
        <begin position="5"/>
        <end position="98"/>
    </location>
</feature>
<evidence type="ECO:0000256" key="1">
    <source>
        <dbReference type="ARBA" id="ARBA00005525"/>
    </source>
</evidence>
<dbReference type="InterPro" id="IPR053790">
    <property type="entry name" value="P5CR-like_CS"/>
</dbReference>
<name>A0A6I3S376_9BURK</name>
<reference evidence="10 11" key="1">
    <citation type="journal article" date="2019" name="Nat. Med.">
        <title>A library of human gut bacterial isolates paired with longitudinal multiomics data enables mechanistic microbiome research.</title>
        <authorList>
            <person name="Poyet M."/>
            <person name="Groussin M."/>
            <person name="Gibbons S.M."/>
            <person name="Avila-Pacheco J."/>
            <person name="Jiang X."/>
            <person name="Kearney S.M."/>
            <person name="Perrotta A.R."/>
            <person name="Berdy B."/>
            <person name="Zhao S."/>
            <person name="Lieberman T.D."/>
            <person name="Swanson P.K."/>
            <person name="Smith M."/>
            <person name="Roesemann S."/>
            <person name="Alexander J.E."/>
            <person name="Rich S.A."/>
            <person name="Livny J."/>
            <person name="Vlamakis H."/>
            <person name="Clish C."/>
            <person name="Bullock K."/>
            <person name="Deik A."/>
            <person name="Scott J."/>
            <person name="Pierce K.A."/>
            <person name="Xavier R.J."/>
            <person name="Alm E.J."/>
        </authorList>
    </citation>
    <scope>NUCLEOTIDE SEQUENCE [LARGE SCALE GENOMIC DNA]</scope>
    <source>
        <strain evidence="10 11">BIOML-A2</strain>
    </source>
</reference>
<dbReference type="RefSeq" id="WP_008811983.1">
    <property type="nucleotide sequence ID" value="NZ_CAJUON010000001.1"/>
</dbReference>
<dbReference type="GO" id="GO:0004735">
    <property type="term" value="F:pyrroline-5-carboxylate reductase activity"/>
    <property type="evidence" value="ECO:0007669"/>
    <property type="project" value="UniProtKB-UniRule"/>
</dbReference>
<keyword evidence="4 7" id="KW-0028">Amino-acid biosynthesis</keyword>
<dbReference type="FunFam" id="1.10.3730.10:FF:000001">
    <property type="entry name" value="Pyrroline-5-carboxylate reductase"/>
    <property type="match status" value="1"/>
</dbReference>
<dbReference type="InterPro" id="IPR036291">
    <property type="entry name" value="NAD(P)-bd_dom_sf"/>
</dbReference>
<accession>A0A6I3S376</accession>
<keyword evidence="2 4" id="KW-0521">NADP</keyword>
<dbReference type="GO" id="GO:0005737">
    <property type="term" value="C:cytoplasm"/>
    <property type="evidence" value="ECO:0007669"/>
    <property type="project" value="UniProtKB-SubCell"/>
</dbReference>
<proteinExistence type="inferred from homology"/>
<feature type="binding site" evidence="6">
    <location>
        <begin position="70"/>
        <end position="73"/>
    </location>
    <ligand>
        <name>NADP(+)</name>
        <dbReference type="ChEBI" id="CHEBI:58349"/>
    </ligand>
</feature>
<comment type="catalytic activity">
    <reaction evidence="4 7">
        <text>L-proline + NADP(+) = (S)-1-pyrroline-5-carboxylate + NADPH + 2 H(+)</text>
        <dbReference type="Rhea" id="RHEA:14109"/>
        <dbReference type="ChEBI" id="CHEBI:15378"/>
        <dbReference type="ChEBI" id="CHEBI:17388"/>
        <dbReference type="ChEBI" id="CHEBI:57783"/>
        <dbReference type="ChEBI" id="CHEBI:58349"/>
        <dbReference type="ChEBI" id="CHEBI:60039"/>
        <dbReference type="EC" id="1.5.1.2"/>
    </reaction>
</comment>
<dbReference type="InterPro" id="IPR008927">
    <property type="entry name" value="6-PGluconate_DH-like_C_sf"/>
</dbReference>
<feature type="domain" description="Pyrroline-5-carboxylate reductase dimerisation" evidence="9">
    <location>
        <begin position="160"/>
        <end position="264"/>
    </location>
</feature>
<dbReference type="SUPFAM" id="SSF51735">
    <property type="entry name" value="NAD(P)-binding Rossmann-fold domains"/>
    <property type="match status" value="1"/>
</dbReference>
<dbReference type="Gene3D" id="1.10.3730.10">
    <property type="entry name" value="ProC C-terminal domain-like"/>
    <property type="match status" value="1"/>
</dbReference>
<dbReference type="PANTHER" id="PTHR11645:SF0">
    <property type="entry name" value="PYRROLINE-5-CARBOXYLATE REDUCTASE 3"/>
    <property type="match status" value="1"/>
</dbReference>
<evidence type="ECO:0000256" key="2">
    <source>
        <dbReference type="ARBA" id="ARBA00022857"/>
    </source>
</evidence>
<organism evidence="10 11">
    <name type="scientific">Parasutterella excrementihominis</name>
    <dbReference type="NCBI Taxonomy" id="487175"/>
    <lineage>
        <taxon>Bacteria</taxon>
        <taxon>Pseudomonadati</taxon>
        <taxon>Pseudomonadota</taxon>
        <taxon>Betaproteobacteria</taxon>
        <taxon>Burkholderiales</taxon>
        <taxon>Sutterellaceae</taxon>
        <taxon>Parasutterella</taxon>
    </lineage>
</organism>
<evidence type="ECO:0000256" key="4">
    <source>
        <dbReference type="HAMAP-Rule" id="MF_01925"/>
    </source>
</evidence>
<protein>
    <recommendedName>
        <fullName evidence="4 5">Pyrroline-5-carboxylate reductase</fullName>
        <shortName evidence="4">P5C reductase</shortName>
        <shortName evidence="4">P5CR</shortName>
        <ecNumber evidence="4 5">1.5.1.2</ecNumber>
    </recommendedName>
    <alternativeName>
        <fullName evidence="4">PCA reductase</fullName>
    </alternativeName>
</protein>
<comment type="similarity">
    <text evidence="1 4 7">Belongs to the pyrroline-5-carboxylate reductase family.</text>
</comment>
<keyword evidence="4 7" id="KW-0641">Proline biosynthesis</keyword>
<evidence type="ECO:0000256" key="7">
    <source>
        <dbReference type="RuleBase" id="RU003903"/>
    </source>
</evidence>
<dbReference type="PIRSF" id="PIRSF000193">
    <property type="entry name" value="Pyrrol-5-carb_rd"/>
    <property type="match status" value="1"/>
</dbReference>